<proteinExistence type="predicted"/>
<comment type="caution">
    <text evidence="1">The sequence shown here is derived from an EMBL/GenBank/DDBJ whole genome shotgun (WGS) entry which is preliminary data.</text>
</comment>
<dbReference type="EMBL" id="LIAE01009964">
    <property type="protein sequence ID" value="PAV67283.1"/>
    <property type="molecule type" value="Genomic_DNA"/>
</dbReference>
<protein>
    <submittedName>
        <fullName evidence="1">Uncharacterized protein</fullName>
    </submittedName>
</protein>
<dbReference type="Proteomes" id="UP000218231">
    <property type="component" value="Unassembled WGS sequence"/>
</dbReference>
<gene>
    <name evidence="1" type="ORF">WR25_00452</name>
</gene>
<reference evidence="1 2" key="1">
    <citation type="journal article" date="2017" name="Curr. Biol.">
        <title>Genome architecture and evolution of a unichromosomal asexual nematode.</title>
        <authorList>
            <person name="Fradin H."/>
            <person name="Zegar C."/>
            <person name="Gutwein M."/>
            <person name="Lucas J."/>
            <person name="Kovtun M."/>
            <person name="Corcoran D."/>
            <person name="Baugh L.R."/>
            <person name="Kiontke K."/>
            <person name="Gunsalus K."/>
            <person name="Fitch D.H."/>
            <person name="Piano F."/>
        </authorList>
    </citation>
    <scope>NUCLEOTIDE SEQUENCE [LARGE SCALE GENOMIC DNA]</scope>
    <source>
        <strain evidence="1">PF1309</strain>
    </source>
</reference>
<evidence type="ECO:0000313" key="2">
    <source>
        <dbReference type="Proteomes" id="UP000218231"/>
    </source>
</evidence>
<sequence>MKWKFEEPLDGKLEGEVEVEADKHKQAVGKQNAEIHPNVDVKCKQAKTCTNARDCCCLPDSCQVVRSPVGCSNFLLNFFRIRSIRFQQPAMQRVA</sequence>
<accession>A0A2A2K076</accession>
<name>A0A2A2K076_9BILA</name>
<keyword evidence="2" id="KW-1185">Reference proteome</keyword>
<dbReference type="AlphaFoldDB" id="A0A2A2K076"/>
<organism evidence="1 2">
    <name type="scientific">Diploscapter pachys</name>
    <dbReference type="NCBI Taxonomy" id="2018661"/>
    <lineage>
        <taxon>Eukaryota</taxon>
        <taxon>Metazoa</taxon>
        <taxon>Ecdysozoa</taxon>
        <taxon>Nematoda</taxon>
        <taxon>Chromadorea</taxon>
        <taxon>Rhabditida</taxon>
        <taxon>Rhabditina</taxon>
        <taxon>Rhabditomorpha</taxon>
        <taxon>Rhabditoidea</taxon>
        <taxon>Rhabditidae</taxon>
        <taxon>Diploscapter</taxon>
    </lineage>
</organism>
<evidence type="ECO:0000313" key="1">
    <source>
        <dbReference type="EMBL" id="PAV67283.1"/>
    </source>
</evidence>